<proteinExistence type="predicted"/>
<dbReference type="SUPFAM" id="SSF82607">
    <property type="entry name" value="YbaB-like"/>
    <property type="match status" value="1"/>
</dbReference>
<dbReference type="RefSeq" id="WP_127936479.1">
    <property type="nucleotide sequence ID" value="NZ_SAUN01000001.1"/>
</dbReference>
<dbReference type="EMBL" id="SAUN01000001">
    <property type="protein sequence ID" value="RVX44752.1"/>
    <property type="molecule type" value="Genomic_DNA"/>
</dbReference>
<protein>
    <submittedName>
        <fullName evidence="1">YbaB/EbfC DNA-binding family protein</fullName>
    </submittedName>
</protein>
<dbReference type="InterPro" id="IPR004401">
    <property type="entry name" value="YbaB/EbfC"/>
</dbReference>
<dbReference type="Pfam" id="PF02575">
    <property type="entry name" value="YbaB_DNA_bd"/>
    <property type="match status" value="1"/>
</dbReference>
<name>A0A438MG03_9ACTN</name>
<dbReference type="OrthoDB" id="3829223at2"/>
<dbReference type="Gene3D" id="3.30.1310.10">
    <property type="entry name" value="Nucleoid-associated protein YbaB-like domain"/>
    <property type="match status" value="1"/>
</dbReference>
<dbReference type="Proteomes" id="UP000284824">
    <property type="component" value="Unassembled WGS sequence"/>
</dbReference>
<reference evidence="1 2" key="1">
    <citation type="submission" date="2019-01" db="EMBL/GenBank/DDBJ databases">
        <title>Sequencing the genomes of 1000 actinobacteria strains.</title>
        <authorList>
            <person name="Klenk H.-P."/>
        </authorList>
    </citation>
    <scope>NUCLEOTIDE SEQUENCE [LARGE SCALE GENOMIC DNA]</scope>
    <source>
        <strain evidence="1 2">DSM 43925</strain>
    </source>
</reference>
<dbReference type="AlphaFoldDB" id="A0A438MG03"/>
<sequence>MAERDLHAGDLELDRLMTEFQANSREFSDVMGMVGEVVGQAASPDGKIKVQVSSSGQLTALHIDPRAMRLGSQELADAIMDLSGRATEDAARRLMEVTRPYLEDDRQGEPRRPR</sequence>
<evidence type="ECO:0000313" key="1">
    <source>
        <dbReference type="EMBL" id="RVX44752.1"/>
    </source>
</evidence>
<accession>A0A438MG03</accession>
<evidence type="ECO:0000313" key="2">
    <source>
        <dbReference type="Proteomes" id="UP000284824"/>
    </source>
</evidence>
<keyword evidence="2" id="KW-1185">Reference proteome</keyword>
<gene>
    <name evidence="1" type="ORF">EDD27_7499</name>
</gene>
<keyword evidence="1" id="KW-0238">DNA-binding</keyword>
<comment type="caution">
    <text evidence="1">The sequence shown here is derived from an EMBL/GenBank/DDBJ whole genome shotgun (WGS) entry which is preliminary data.</text>
</comment>
<dbReference type="InterPro" id="IPR036894">
    <property type="entry name" value="YbaB-like_sf"/>
</dbReference>
<organism evidence="1 2">
    <name type="scientific">Nonomuraea polychroma</name>
    <dbReference type="NCBI Taxonomy" id="46176"/>
    <lineage>
        <taxon>Bacteria</taxon>
        <taxon>Bacillati</taxon>
        <taxon>Actinomycetota</taxon>
        <taxon>Actinomycetes</taxon>
        <taxon>Streptosporangiales</taxon>
        <taxon>Streptosporangiaceae</taxon>
        <taxon>Nonomuraea</taxon>
    </lineage>
</organism>
<dbReference type="GO" id="GO:0003677">
    <property type="term" value="F:DNA binding"/>
    <property type="evidence" value="ECO:0007669"/>
    <property type="project" value="UniProtKB-KW"/>
</dbReference>